<keyword evidence="3" id="KW-1185">Reference proteome</keyword>
<dbReference type="GO" id="GO:0003677">
    <property type="term" value="F:DNA binding"/>
    <property type="evidence" value="ECO:0007669"/>
    <property type="project" value="UniProtKB-KW"/>
</dbReference>
<dbReference type="PANTHER" id="PTHR38479:SF2">
    <property type="entry name" value="WINGED HELIX DNA-BINDING DOMAIN-CONTAINING PROTEIN"/>
    <property type="match status" value="1"/>
</dbReference>
<dbReference type="Pfam" id="PF06224">
    <property type="entry name" value="AlkZ-like"/>
    <property type="match status" value="1"/>
</dbReference>
<reference evidence="2" key="1">
    <citation type="submission" date="2022-10" db="EMBL/GenBank/DDBJ databases">
        <title>The complete genomes of actinobacterial strains from the NBC collection.</title>
        <authorList>
            <person name="Joergensen T.S."/>
            <person name="Alvarez Arevalo M."/>
            <person name="Sterndorff E.B."/>
            <person name="Faurdal D."/>
            <person name="Vuksanovic O."/>
            <person name="Mourched A.-S."/>
            <person name="Charusanti P."/>
            <person name="Shaw S."/>
            <person name="Blin K."/>
            <person name="Weber T."/>
        </authorList>
    </citation>
    <scope>NUCLEOTIDE SEQUENCE</scope>
    <source>
        <strain evidence="2">NBC_00302</strain>
    </source>
</reference>
<dbReference type="PANTHER" id="PTHR38479">
    <property type="entry name" value="LMO0824 PROTEIN"/>
    <property type="match status" value="1"/>
</dbReference>
<feature type="region of interest" description="Disordered" evidence="1">
    <location>
        <begin position="1"/>
        <end position="44"/>
    </location>
</feature>
<evidence type="ECO:0000313" key="3">
    <source>
        <dbReference type="Proteomes" id="UP001432071"/>
    </source>
</evidence>
<dbReference type="Proteomes" id="UP001432071">
    <property type="component" value="Chromosome"/>
</dbReference>
<feature type="compositionally biased region" description="Basic and acidic residues" evidence="1">
    <location>
        <begin position="34"/>
        <end position="44"/>
    </location>
</feature>
<name>A0ABZ1RAN2_9ACTN</name>
<protein>
    <submittedName>
        <fullName evidence="2">Winged helix DNA-binding domain-containing protein</fullName>
    </submittedName>
</protein>
<dbReference type="EMBL" id="CP108038">
    <property type="protein sequence ID" value="WUN92084.1"/>
    <property type="molecule type" value="Genomic_DNA"/>
</dbReference>
<evidence type="ECO:0000256" key="1">
    <source>
        <dbReference type="SAM" id="MobiDB-lite"/>
    </source>
</evidence>
<feature type="compositionally biased region" description="Basic residues" evidence="1">
    <location>
        <begin position="16"/>
        <end position="26"/>
    </location>
</feature>
<sequence length="397" mass="43801">MAALRPAHRALANAVRARRTRPRPRQGRLLTAPAERHSPRPDHESIRRLRACAQALAGGAYEASAEAVVRRVFAIQAQDATAADLGIRARGRDITAQAIRTAYEKERSIVRNWYMRGTLHTIPSDDARWVLQLLSPRILAATSRRYQQLGLGDDLRQRADHLIRRALAAHGPLTRAELTERLTTLGIPPDGQAPFYLIRHAALTGILCHGPQRAGEATYVLLDDWLPPTGRFRWEGDDALAELARRYLAAHAPATLEDFAAWSGLPVTWARRAWKMLAESGVITEYGALTMLAGRVKELPRSSDTPDVRMLPAYDNYLIGYRTREASVPALHQARVWPGGGLIRPTVIADGLAIATWTRGPGSRSIQVDAFEPVPPQIEQGIDMGKEAVVGFLRPPA</sequence>
<gene>
    <name evidence="2" type="ORF">OHT53_41280</name>
</gene>
<dbReference type="RefSeq" id="WP_328737793.1">
    <property type="nucleotide sequence ID" value="NZ_CP108038.1"/>
</dbReference>
<dbReference type="GeneID" id="93767561"/>
<accession>A0ABZ1RAN2</accession>
<keyword evidence="2" id="KW-0238">DNA-binding</keyword>
<dbReference type="InterPro" id="IPR009351">
    <property type="entry name" value="AlkZ-like"/>
</dbReference>
<proteinExistence type="predicted"/>
<organism evidence="2 3">
    <name type="scientific">Streptomyces bobili</name>
    <dbReference type="NCBI Taxonomy" id="67280"/>
    <lineage>
        <taxon>Bacteria</taxon>
        <taxon>Bacillati</taxon>
        <taxon>Actinomycetota</taxon>
        <taxon>Actinomycetes</taxon>
        <taxon>Kitasatosporales</taxon>
        <taxon>Streptomycetaceae</taxon>
        <taxon>Streptomyces</taxon>
    </lineage>
</organism>
<evidence type="ECO:0000313" key="2">
    <source>
        <dbReference type="EMBL" id="WUN92084.1"/>
    </source>
</evidence>